<name>A0AC34RG61_9BILA</name>
<sequence>MNPPLRDVLWSIPAKVDVLSFNALQTEDKEFMENLNVFCDICLQRNKTFKEVFFHVDGFAQTPIEFDIVVKEASYYLKAGGTLHIVTRHKLVDKELRWLTKSHIHPIGKGLMRIEENQSSVYVHAYQGRWNTKRIIISFDIRTYPS</sequence>
<proteinExistence type="predicted"/>
<accession>A0AC34RG61</accession>
<evidence type="ECO:0000313" key="2">
    <source>
        <dbReference type="WBParaSite" id="JU765_v2.g6431.t1"/>
    </source>
</evidence>
<dbReference type="WBParaSite" id="JU765_v2.g6431.t1">
    <property type="protein sequence ID" value="JU765_v2.g6431.t1"/>
    <property type="gene ID" value="JU765_v2.g6431"/>
</dbReference>
<reference evidence="2" key="1">
    <citation type="submission" date="2022-11" db="UniProtKB">
        <authorList>
            <consortium name="WormBaseParasite"/>
        </authorList>
    </citation>
    <scope>IDENTIFICATION</scope>
</reference>
<organism evidence="1 2">
    <name type="scientific">Panagrolaimus sp. JU765</name>
    <dbReference type="NCBI Taxonomy" id="591449"/>
    <lineage>
        <taxon>Eukaryota</taxon>
        <taxon>Metazoa</taxon>
        <taxon>Ecdysozoa</taxon>
        <taxon>Nematoda</taxon>
        <taxon>Chromadorea</taxon>
        <taxon>Rhabditida</taxon>
        <taxon>Tylenchina</taxon>
        <taxon>Panagrolaimomorpha</taxon>
        <taxon>Panagrolaimoidea</taxon>
        <taxon>Panagrolaimidae</taxon>
        <taxon>Panagrolaimus</taxon>
    </lineage>
</organism>
<protein>
    <submittedName>
        <fullName evidence="2">Uncharacterized protein</fullName>
    </submittedName>
</protein>
<evidence type="ECO:0000313" key="1">
    <source>
        <dbReference type="Proteomes" id="UP000887576"/>
    </source>
</evidence>
<dbReference type="Proteomes" id="UP000887576">
    <property type="component" value="Unplaced"/>
</dbReference>